<name>A0A7V0QR60_UNCAE</name>
<keyword evidence="1" id="KW-1133">Transmembrane helix</keyword>
<accession>A0A7V0QR60</accession>
<comment type="caution">
    <text evidence="2">The sequence shown here is derived from an EMBL/GenBank/DDBJ whole genome shotgun (WGS) entry which is preliminary data.</text>
</comment>
<reference evidence="2" key="1">
    <citation type="journal article" date="2020" name="mSystems">
        <title>Genome- and Community-Level Interaction Insights into Carbon Utilization and Element Cycling Functions of Hydrothermarchaeota in Hydrothermal Sediment.</title>
        <authorList>
            <person name="Zhou Z."/>
            <person name="Liu Y."/>
            <person name="Xu W."/>
            <person name="Pan J."/>
            <person name="Luo Z.H."/>
            <person name="Li M."/>
        </authorList>
    </citation>
    <scope>NUCLEOTIDE SEQUENCE [LARGE SCALE GENOMIC DNA]</scope>
    <source>
        <strain evidence="2">HyVt-219</strain>
    </source>
</reference>
<gene>
    <name evidence="2" type="ORF">ENG47_04075</name>
</gene>
<dbReference type="Proteomes" id="UP000885660">
    <property type="component" value="Unassembled WGS sequence"/>
</dbReference>
<evidence type="ECO:0000256" key="1">
    <source>
        <dbReference type="SAM" id="Phobius"/>
    </source>
</evidence>
<dbReference type="InterPro" id="IPR007973">
    <property type="entry name" value="Pilus_assembly_TraE"/>
</dbReference>
<organism evidence="2">
    <name type="scientific">Aerophobetes bacterium</name>
    <dbReference type="NCBI Taxonomy" id="2030807"/>
    <lineage>
        <taxon>Bacteria</taxon>
        <taxon>Candidatus Aerophobota</taxon>
    </lineage>
</organism>
<keyword evidence="1" id="KW-0812">Transmembrane</keyword>
<evidence type="ECO:0000313" key="2">
    <source>
        <dbReference type="EMBL" id="HDN84915.1"/>
    </source>
</evidence>
<dbReference type="Pfam" id="PF05309">
    <property type="entry name" value="TraE"/>
    <property type="match status" value="1"/>
</dbReference>
<dbReference type="EMBL" id="DRBC01000246">
    <property type="protein sequence ID" value="HDN84915.1"/>
    <property type="molecule type" value="Genomic_DNA"/>
</dbReference>
<sequence length="187" mass="21308">MKVEKFWEVWENMSWTLNTLKFIVLLQFTVIIILGLAIVKKITQRKPVVIVPGAPKVMELQPDIIPEQTVKDLAIFITTLYASFSPASIQGHFEDILRFVDSESYGEVKSTLLAQIKKVKESGYSQHFDPDSVWVENDTVFVRGLLKAFIGNQKIKEEANVFKLKFKKGVPNSSNPYGIYLTAIRNK</sequence>
<proteinExistence type="predicted"/>
<keyword evidence="1" id="KW-0472">Membrane</keyword>
<protein>
    <submittedName>
        <fullName evidence="2">Uncharacterized protein</fullName>
    </submittedName>
</protein>
<feature type="transmembrane region" description="Helical" evidence="1">
    <location>
        <begin position="20"/>
        <end position="39"/>
    </location>
</feature>
<dbReference type="AlphaFoldDB" id="A0A7V0QR60"/>